<dbReference type="OrthoDB" id="431378at2759"/>
<dbReference type="InParanoid" id="A0A1Y1XZU0"/>
<evidence type="ECO:0000313" key="2">
    <source>
        <dbReference type="EMBL" id="ORX90986.1"/>
    </source>
</evidence>
<dbReference type="Proteomes" id="UP000193498">
    <property type="component" value="Unassembled WGS sequence"/>
</dbReference>
<organism evidence="2 3">
    <name type="scientific">Basidiobolus meristosporus CBS 931.73</name>
    <dbReference type="NCBI Taxonomy" id="1314790"/>
    <lineage>
        <taxon>Eukaryota</taxon>
        <taxon>Fungi</taxon>
        <taxon>Fungi incertae sedis</taxon>
        <taxon>Zoopagomycota</taxon>
        <taxon>Entomophthoromycotina</taxon>
        <taxon>Basidiobolomycetes</taxon>
        <taxon>Basidiobolales</taxon>
        <taxon>Basidiobolaceae</taxon>
        <taxon>Basidiobolus</taxon>
    </lineage>
</organism>
<dbReference type="Pfam" id="PF02862">
    <property type="entry name" value="DDHD"/>
    <property type="match status" value="1"/>
</dbReference>
<dbReference type="InterPro" id="IPR029058">
    <property type="entry name" value="AB_hydrolase_fold"/>
</dbReference>
<dbReference type="GO" id="GO:0005737">
    <property type="term" value="C:cytoplasm"/>
    <property type="evidence" value="ECO:0007669"/>
    <property type="project" value="TreeGrafter"/>
</dbReference>
<reference evidence="2 3" key="1">
    <citation type="submission" date="2016-07" db="EMBL/GenBank/DDBJ databases">
        <title>Pervasive Adenine N6-methylation of Active Genes in Fungi.</title>
        <authorList>
            <consortium name="DOE Joint Genome Institute"/>
            <person name="Mondo S.J."/>
            <person name="Dannebaum R.O."/>
            <person name="Kuo R.C."/>
            <person name="Labutti K."/>
            <person name="Haridas S."/>
            <person name="Kuo A."/>
            <person name="Salamov A."/>
            <person name="Ahrendt S.R."/>
            <person name="Lipzen A."/>
            <person name="Sullivan W."/>
            <person name="Andreopoulos W.B."/>
            <person name="Clum A."/>
            <person name="Lindquist E."/>
            <person name="Daum C."/>
            <person name="Ramamoorthy G.K."/>
            <person name="Gryganskyi A."/>
            <person name="Culley D."/>
            <person name="Magnuson J.K."/>
            <person name="James T.Y."/>
            <person name="O'Malley M.A."/>
            <person name="Stajich J.E."/>
            <person name="Spatafora J.W."/>
            <person name="Visel A."/>
            <person name="Grigoriev I.V."/>
        </authorList>
    </citation>
    <scope>NUCLEOTIDE SEQUENCE [LARGE SCALE GENOMIC DNA]</scope>
    <source>
        <strain evidence="2 3">CBS 931.73</strain>
    </source>
</reference>
<protein>
    <recommendedName>
        <fullName evidence="1">DDHD domain-containing protein</fullName>
    </recommendedName>
</protein>
<dbReference type="SMART" id="SM01127">
    <property type="entry name" value="DDHD"/>
    <property type="match status" value="1"/>
</dbReference>
<dbReference type="AlphaFoldDB" id="A0A1Y1XZU0"/>
<evidence type="ECO:0000313" key="3">
    <source>
        <dbReference type="Proteomes" id="UP000193498"/>
    </source>
</evidence>
<dbReference type="InterPro" id="IPR004177">
    <property type="entry name" value="DDHD_dom"/>
</dbReference>
<dbReference type="FunCoup" id="A0A1Y1XZU0">
    <property type="interactions" value="640"/>
</dbReference>
<dbReference type="GO" id="GO:0004620">
    <property type="term" value="F:phospholipase activity"/>
    <property type="evidence" value="ECO:0007669"/>
    <property type="project" value="TreeGrafter"/>
</dbReference>
<dbReference type="EMBL" id="MCFE01000349">
    <property type="protein sequence ID" value="ORX90986.1"/>
    <property type="molecule type" value="Genomic_DNA"/>
</dbReference>
<dbReference type="GO" id="GO:0046872">
    <property type="term" value="F:metal ion binding"/>
    <property type="evidence" value="ECO:0007669"/>
    <property type="project" value="InterPro"/>
</dbReference>
<accession>A0A1Y1XZU0</accession>
<keyword evidence="3" id="KW-1185">Reference proteome</keyword>
<proteinExistence type="predicted"/>
<evidence type="ECO:0000259" key="1">
    <source>
        <dbReference type="PROSITE" id="PS51043"/>
    </source>
</evidence>
<dbReference type="STRING" id="1314790.A0A1Y1XZU0"/>
<name>A0A1Y1XZU0_9FUNG</name>
<comment type="caution">
    <text evidence="2">The sequence shown here is derived from an EMBL/GenBank/DDBJ whole genome shotgun (WGS) entry which is preliminary data.</text>
</comment>
<sequence>MIAQVSPTNETHVMFVVHGIGPTYEGEHTFTENVTGFRKAFRKVSKHERSLRDVNVELIPIEWHTSLHKLVNNNMDNITPKYCPPNVKNLQHEYLADILYYFTQDRGQHIVDTVANSMNEEYDRYMKEHPDYNGKFSLIGYSLGGICCYDILCGQEDAANAKGRAKFNIHVPKLKFKPSFFFSMGSPIAAVMVMRNQTFDQYKVPDYCIHHNIFHPYDPFAYRMEPMIDEKYRELTPNVLPIFSSPRFNLNNRLSFGSFLPPKVKSPSLPVPHISIAATFASLLSRVGSQNKDFDDHISSTQMAHVEEQVNNDSSTDEEIIADIPRSASPESFESTDTPEHIIHSEEPYLPPLKYRIDYSLHERIRIDNVAQRYMLTLKAHFSYWEHRDVARHILETVHQGFDAELSLPVNQSVC</sequence>
<dbReference type="PANTHER" id="PTHR23509">
    <property type="entry name" value="PA-PL1 PHOSPHOLIPASE FAMILY"/>
    <property type="match status" value="1"/>
</dbReference>
<dbReference type="InterPro" id="IPR058055">
    <property type="entry name" value="PA-PLA1"/>
</dbReference>
<dbReference type="SUPFAM" id="SSF53474">
    <property type="entry name" value="alpha/beta-Hydrolases"/>
    <property type="match status" value="1"/>
</dbReference>
<feature type="domain" description="DDHD" evidence="1">
    <location>
        <begin position="174"/>
        <end position="400"/>
    </location>
</feature>
<gene>
    <name evidence="2" type="ORF">K493DRAFT_409572</name>
</gene>
<dbReference type="PROSITE" id="PS51043">
    <property type="entry name" value="DDHD"/>
    <property type="match status" value="1"/>
</dbReference>
<dbReference type="PANTHER" id="PTHR23509:SF10">
    <property type="entry name" value="LD21067P"/>
    <property type="match status" value="1"/>
</dbReference>